<comment type="caution">
    <text evidence="2">The sequence shown here is derived from an EMBL/GenBank/DDBJ whole genome shotgun (WGS) entry which is preliminary data.</text>
</comment>
<protein>
    <submittedName>
        <fullName evidence="2">10589_t:CDS:1</fullName>
    </submittedName>
</protein>
<dbReference type="Pfam" id="PF13649">
    <property type="entry name" value="Methyltransf_25"/>
    <property type="match status" value="1"/>
</dbReference>
<dbReference type="PANTHER" id="PTHR43591:SF24">
    <property type="entry name" value="2-METHOXY-6-POLYPRENYL-1,4-BENZOQUINOL METHYLASE, MITOCHONDRIAL"/>
    <property type="match status" value="1"/>
</dbReference>
<dbReference type="EMBL" id="CAJVPV010000046">
    <property type="protein sequence ID" value="CAG8439952.1"/>
    <property type="molecule type" value="Genomic_DNA"/>
</dbReference>
<dbReference type="OrthoDB" id="2013972at2759"/>
<dbReference type="AlphaFoldDB" id="A0A9N8V267"/>
<dbReference type="InterPro" id="IPR029063">
    <property type="entry name" value="SAM-dependent_MTases_sf"/>
</dbReference>
<dbReference type="PANTHER" id="PTHR43591">
    <property type="entry name" value="METHYLTRANSFERASE"/>
    <property type="match status" value="1"/>
</dbReference>
<reference evidence="2" key="1">
    <citation type="submission" date="2021-06" db="EMBL/GenBank/DDBJ databases">
        <authorList>
            <person name="Kallberg Y."/>
            <person name="Tangrot J."/>
            <person name="Rosling A."/>
        </authorList>
    </citation>
    <scope>NUCLEOTIDE SEQUENCE</scope>
    <source>
        <strain evidence="2">CL551</strain>
    </source>
</reference>
<dbReference type="Gene3D" id="3.40.50.150">
    <property type="entry name" value="Vaccinia Virus protein VP39"/>
    <property type="match status" value="1"/>
</dbReference>
<dbReference type="CDD" id="cd02440">
    <property type="entry name" value="AdoMet_MTases"/>
    <property type="match status" value="1"/>
</dbReference>
<dbReference type="InterPro" id="IPR041698">
    <property type="entry name" value="Methyltransf_25"/>
</dbReference>
<proteinExistence type="predicted"/>
<dbReference type="Proteomes" id="UP000789342">
    <property type="component" value="Unassembled WGS sequence"/>
</dbReference>
<name>A0A9N8V267_9GLOM</name>
<gene>
    <name evidence="2" type="ORF">AMORRO_LOCUS202</name>
</gene>
<feature type="domain" description="Methyltransferase" evidence="1">
    <location>
        <begin position="83"/>
        <end position="174"/>
    </location>
</feature>
<keyword evidence="3" id="KW-1185">Reference proteome</keyword>
<accession>A0A9N8V267</accession>
<organism evidence="2 3">
    <name type="scientific">Acaulospora morrowiae</name>
    <dbReference type="NCBI Taxonomy" id="94023"/>
    <lineage>
        <taxon>Eukaryota</taxon>
        <taxon>Fungi</taxon>
        <taxon>Fungi incertae sedis</taxon>
        <taxon>Mucoromycota</taxon>
        <taxon>Glomeromycotina</taxon>
        <taxon>Glomeromycetes</taxon>
        <taxon>Diversisporales</taxon>
        <taxon>Acaulosporaceae</taxon>
        <taxon>Acaulospora</taxon>
    </lineage>
</organism>
<evidence type="ECO:0000313" key="3">
    <source>
        <dbReference type="Proteomes" id="UP000789342"/>
    </source>
</evidence>
<evidence type="ECO:0000259" key="1">
    <source>
        <dbReference type="Pfam" id="PF13649"/>
    </source>
</evidence>
<dbReference type="GO" id="GO:0008168">
    <property type="term" value="F:methyltransferase activity"/>
    <property type="evidence" value="ECO:0007669"/>
    <property type="project" value="TreeGrafter"/>
</dbReference>
<evidence type="ECO:0000313" key="2">
    <source>
        <dbReference type="EMBL" id="CAG8439952.1"/>
    </source>
</evidence>
<dbReference type="SUPFAM" id="SSF53335">
    <property type="entry name" value="S-adenosyl-L-methionine-dependent methyltransferases"/>
    <property type="match status" value="1"/>
</dbReference>
<sequence>MGHNGSKLKRGKRNSISAADAPYSTNIMSSYKEEYNFDNPYMMTIDETQIDRMQTQHHILRTIWDGNFSAPIDEKLRHGNFRVLDFGCGPATFCFDLASSFPSSTFVGVDFVPIFPTQVPRNTQFLVANIMDGLPFEDASFDYIHARFLVMYFTQEEWENVVIKELTRLLKPGGYLECYDSEFIWYNMSPSLEKLCNAVQKELYARNIDPLMSRKIGDFIRSTGKYESIRHEQKNIPYGSWGDKIGELSAQTFFQFFEGVRKPIKEIMNINDQEFDKLMREFEGEINYYRTYSKNHRFVAHKRV</sequence>